<dbReference type="EMBL" id="JAFMYU010000003">
    <property type="protein sequence ID" value="MBO0930330.1"/>
    <property type="molecule type" value="Genomic_DNA"/>
</dbReference>
<reference evidence="2 3" key="1">
    <citation type="submission" date="2021-03" db="EMBL/GenBank/DDBJ databases">
        <title>Fibrella sp. HMF5036 genome sequencing and assembly.</title>
        <authorList>
            <person name="Kang H."/>
            <person name="Kim H."/>
            <person name="Bae S."/>
            <person name="Joh K."/>
        </authorList>
    </citation>
    <scope>NUCLEOTIDE SEQUENCE [LARGE SCALE GENOMIC DNA]</scope>
    <source>
        <strain evidence="2 3">HMF5036</strain>
    </source>
</reference>
<dbReference type="RefSeq" id="WP_207334295.1">
    <property type="nucleotide sequence ID" value="NZ_JAFMYU010000003.1"/>
</dbReference>
<organism evidence="2 3">
    <name type="scientific">Fibrella aquatilis</name>
    <dbReference type="NCBI Taxonomy" id="2817059"/>
    <lineage>
        <taxon>Bacteria</taxon>
        <taxon>Pseudomonadati</taxon>
        <taxon>Bacteroidota</taxon>
        <taxon>Cytophagia</taxon>
        <taxon>Cytophagales</taxon>
        <taxon>Spirosomataceae</taxon>
        <taxon>Fibrella</taxon>
    </lineage>
</organism>
<protein>
    <submittedName>
        <fullName evidence="2">Uncharacterized protein</fullName>
    </submittedName>
</protein>
<dbReference type="Proteomes" id="UP000664795">
    <property type="component" value="Unassembled WGS sequence"/>
</dbReference>
<feature type="region of interest" description="Disordered" evidence="1">
    <location>
        <begin position="1"/>
        <end position="20"/>
    </location>
</feature>
<keyword evidence="3" id="KW-1185">Reference proteome</keyword>
<evidence type="ECO:0000313" key="3">
    <source>
        <dbReference type="Proteomes" id="UP000664795"/>
    </source>
</evidence>
<dbReference type="AlphaFoldDB" id="A0A939G4L7"/>
<accession>A0A939G4L7</accession>
<name>A0A939G4L7_9BACT</name>
<feature type="compositionally biased region" description="Basic and acidic residues" evidence="1">
    <location>
        <begin position="7"/>
        <end position="20"/>
    </location>
</feature>
<proteinExistence type="predicted"/>
<gene>
    <name evidence="2" type="ORF">J2I48_04950</name>
</gene>
<sequence length="93" mass="10435">MQNNDSGSEKPDRSQPRRDDLILTVRIDDNSIKVKAEVVLSPYHNMEAANQIVQRLADEFRQHVDVAIPPANPYVWREDLLPLSGGLEQAANG</sequence>
<comment type="caution">
    <text evidence="2">The sequence shown here is derived from an EMBL/GenBank/DDBJ whole genome shotgun (WGS) entry which is preliminary data.</text>
</comment>
<evidence type="ECO:0000313" key="2">
    <source>
        <dbReference type="EMBL" id="MBO0930330.1"/>
    </source>
</evidence>
<evidence type="ECO:0000256" key="1">
    <source>
        <dbReference type="SAM" id="MobiDB-lite"/>
    </source>
</evidence>